<dbReference type="SMART" id="SM00420">
    <property type="entry name" value="HTH_DEOR"/>
    <property type="match status" value="1"/>
</dbReference>
<dbReference type="PROSITE" id="PS51000">
    <property type="entry name" value="HTH_DEOR_2"/>
    <property type="match status" value="1"/>
</dbReference>
<dbReference type="PANTHER" id="PTHR30363:SF44">
    <property type="entry name" value="AGA OPERON TRANSCRIPTIONAL REPRESSOR-RELATED"/>
    <property type="match status" value="1"/>
</dbReference>
<dbReference type="PRINTS" id="PR00037">
    <property type="entry name" value="HTHLACR"/>
</dbReference>
<sequence>MLHTFVLVTILFLTKEKATKNVADSVKRCPMGRAEERTNYILDRLAREGEVSVAQLASDLGVSPVTVRASLKSLDEQGYLVRTHGGARPTTFRNIHLRQNDRVEIKERIARAAADMIHDDDRIMIEAGTTCALIVKYLAGKRGVQVLTNSVLVFANARSNPNLNITLTGGHFRAESESLVGPVAERAINDFNARVAFLGTDGFSVDRGLTTQLVEGGQVGSIMRTRAQETWLLADSSKYEEAGFVSFMGIDEVTGIITDDEIPEESIKELAERTKLRIV</sequence>
<dbReference type="SMART" id="SM01134">
    <property type="entry name" value="DeoRC"/>
    <property type="match status" value="1"/>
</dbReference>
<comment type="caution">
    <text evidence="4">The sequence shown here is derived from an EMBL/GenBank/DDBJ whole genome shotgun (WGS) entry which is preliminary data.</text>
</comment>
<dbReference type="SUPFAM" id="SSF100950">
    <property type="entry name" value="NagB/RpiA/CoA transferase-like"/>
    <property type="match status" value="1"/>
</dbReference>
<accession>D4TVT8</accession>
<gene>
    <name evidence="4" type="ORF">HMPREF0970_00078</name>
</gene>
<evidence type="ECO:0000259" key="3">
    <source>
        <dbReference type="PROSITE" id="PS51000"/>
    </source>
</evidence>
<dbReference type="SUPFAM" id="SSF46785">
    <property type="entry name" value="Winged helix' DNA-binding domain"/>
    <property type="match status" value="1"/>
</dbReference>
<dbReference type="Pfam" id="PF00455">
    <property type="entry name" value="DeoRC"/>
    <property type="match status" value="1"/>
</dbReference>
<dbReference type="InterPro" id="IPR050313">
    <property type="entry name" value="Carb_Metab_HTH_regulators"/>
</dbReference>
<dbReference type="PANTHER" id="PTHR30363">
    <property type="entry name" value="HTH-TYPE TRANSCRIPTIONAL REGULATOR SRLR-RELATED"/>
    <property type="match status" value="1"/>
</dbReference>
<dbReference type="InterPro" id="IPR036390">
    <property type="entry name" value="WH_DNA-bd_sf"/>
</dbReference>
<organism evidence="4 5">
    <name type="scientific">Schaalia odontolytica F0309</name>
    <dbReference type="NCBI Taxonomy" id="649742"/>
    <lineage>
        <taxon>Bacteria</taxon>
        <taxon>Bacillati</taxon>
        <taxon>Actinomycetota</taxon>
        <taxon>Actinomycetes</taxon>
        <taxon>Actinomycetales</taxon>
        <taxon>Actinomycetaceae</taxon>
        <taxon>Schaalia</taxon>
    </lineage>
</organism>
<proteinExistence type="predicted"/>
<dbReference type="InterPro" id="IPR014036">
    <property type="entry name" value="DeoR-like_C"/>
</dbReference>
<dbReference type="PATRIC" id="fig|649742.3.peg.857"/>
<evidence type="ECO:0000313" key="4">
    <source>
        <dbReference type="EMBL" id="EFF80998.1"/>
    </source>
</evidence>
<name>D4TVT8_9ACTO</name>
<dbReference type="GO" id="GO:0003700">
    <property type="term" value="F:DNA-binding transcription factor activity"/>
    <property type="evidence" value="ECO:0007669"/>
    <property type="project" value="InterPro"/>
</dbReference>
<dbReference type="Proteomes" id="UP000003150">
    <property type="component" value="Unassembled WGS sequence"/>
</dbReference>
<dbReference type="InterPro" id="IPR036388">
    <property type="entry name" value="WH-like_DNA-bd_sf"/>
</dbReference>
<keyword evidence="2" id="KW-0804">Transcription</keyword>
<keyword evidence="1" id="KW-0805">Transcription regulation</keyword>
<dbReference type="InterPro" id="IPR001034">
    <property type="entry name" value="DeoR_HTH"/>
</dbReference>
<dbReference type="HOGENOM" id="CLU_060699_0_1_11"/>
<evidence type="ECO:0000313" key="5">
    <source>
        <dbReference type="Proteomes" id="UP000003150"/>
    </source>
</evidence>
<dbReference type="InterPro" id="IPR037171">
    <property type="entry name" value="NagB/RpiA_transferase-like"/>
</dbReference>
<dbReference type="Gene3D" id="1.10.10.10">
    <property type="entry name" value="Winged helix-like DNA-binding domain superfamily/Winged helix DNA-binding domain"/>
    <property type="match status" value="1"/>
</dbReference>
<dbReference type="Gene3D" id="3.40.50.1360">
    <property type="match status" value="1"/>
</dbReference>
<dbReference type="EMBL" id="ACYT02000003">
    <property type="protein sequence ID" value="EFF80998.1"/>
    <property type="molecule type" value="Genomic_DNA"/>
</dbReference>
<dbReference type="AlphaFoldDB" id="D4TVT8"/>
<feature type="domain" description="HTH deoR-type" evidence="3">
    <location>
        <begin position="34"/>
        <end position="89"/>
    </location>
</feature>
<evidence type="ECO:0000256" key="1">
    <source>
        <dbReference type="ARBA" id="ARBA00023015"/>
    </source>
</evidence>
<evidence type="ECO:0000256" key="2">
    <source>
        <dbReference type="ARBA" id="ARBA00023163"/>
    </source>
</evidence>
<reference evidence="4 5" key="1">
    <citation type="submission" date="2009-10" db="EMBL/GenBank/DDBJ databases">
        <authorList>
            <person name="Weinstock G."/>
            <person name="Sodergren E."/>
            <person name="Clifton S."/>
            <person name="Fulton L."/>
            <person name="Fulton B."/>
            <person name="Courtney L."/>
            <person name="Fronick C."/>
            <person name="Harrison M."/>
            <person name="Strong C."/>
            <person name="Farmer C."/>
            <person name="Delahaunty K."/>
            <person name="Markovic C."/>
            <person name="Hall O."/>
            <person name="Minx P."/>
            <person name="Tomlinson C."/>
            <person name="Mitreva M."/>
            <person name="Nelson J."/>
            <person name="Hou S."/>
            <person name="Wollam A."/>
            <person name="Pepin K.H."/>
            <person name="Johnson M."/>
            <person name="Bhonagiri V."/>
            <person name="Nash W.E."/>
            <person name="Warren W."/>
            <person name="Chinwalla A."/>
            <person name="Mardis E.R."/>
            <person name="Wilson R.K."/>
        </authorList>
    </citation>
    <scope>NUCLEOTIDE SEQUENCE [LARGE SCALE GENOMIC DNA]</scope>
    <source>
        <strain evidence="4 5">F0309</strain>
    </source>
</reference>
<protein>
    <submittedName>
        <fullName evidence="4">Transcriptional regulator, DeoR family</fullName>
    </submittedName>
</protein>
<dbReference type="Pfam" id="PF08220">
    <property type="entry name" value="HTH_DeoR"/>
    <property type="match status" value="1"/>
</dbReference>